<reference evidence="3" key="1">
    <citation type="submission" date="2016-10" db="EMBL/GenBank/DDBJ databases">
        <authorList>
            <person name="Varghese N."/>
            <person name="Submissions S."/>
        </authorList>
    </citation>
    <scope>NUCLEOTIDE SEQUENCE [LARGE SCALE GENOMIC DNA]</scope>
    <source>
        <strain evidence="3">CGMCC 1.10658</strain>
    </source>
</reference>
<keyword evidence="3" id="KW-1185">Reference proteome</keyword>
<dbReference type="RefSeq" id="WP_217631429.1">
    <property type="nucleotide sequence ID" value="NZ_FNFH01000004.1"/>
</dbReference>
<gene>
    <name evidence="2" type="ORF">SAMN05216212_2340</name>
</gene>
<evidence type="ECO:0000313" key="3">
    <source>
        <dbReference type="Proteomes" id="UP000199305"/>
    </source>
</evidence>
<feature type="chain" id="PRO_5011597820" evidence="1">
    <location>
        <begin position="34"/>
        <end position="543"/>
    </location>
</feature>
<feature type="signal peptide" evidence="1">
    <location>
        <begin position="1"/>
        <end position="33"/>
    </location>
</feature>
<dbReference type="AlphaFoldDB" id="A0A1G9BRJ0"/>
<dbReference type="PANTHER" id="PTHR45588">
    <property type="entry name" value="TPR DOMAIN-CONTAINING PROTEIN"/>
    <property type="match status" value="1"/>
</dbReference>
<evidence type="ECO:0000256" key="1">
    <source>
        <dbReference type="SAM" id="SignalP"/>
    </source>
</evidence>
<sequence length="543" mass="59991">MKTPIISGTSFLSLSLTLALALSVATSPPAAVAEQQDIGSVSFSTSCSRSVQADFNRAVALLHHMMYVQSHELFADIARRDPDCAMAYWGIAMTALHPLWAPPPAEALARGQEALRKAREISPETAREKAYIEAASAFYQDWDKTRHRKNLEAWSAAQQQLYERFPDDVDAGALYALSLVATAPKEDKDYTHQKAAGKILERLRGKAPRHPAMYHYLIHAYDNPALAGRALEVAREYDKIAPEVPHALHMPSHIFVRQGIWPDTIDWNKRSAAAARRQPAEGKTSLHYYHALDYLLYAYLQQGRKKEAKATIAELQAAAEAQDEFASAYGIAASRARYPLENRDWRGAAALDPRVPGSFPWDKYPWTEAVVEFARGIGAARSGDSAAAVRSAGRLGELQEQTAAAGEQYWARQVKVQQLAVQAWAELSAGDQQQARALMREAADMEDSMDKHPVTPGPVLPARELLGDMLLASNKPREAVEAYRAALEVNAGRFNSLYGAARAAAEIGDNRAASKFYQELLDQAGEYGSREEIARARKFMEQQ</sequence>
<name>A0A1G9BRJ0_9GAMM</name>
<proteinExistence type="predicted"/>
<dbReference type="InterPro" id="IPR011990">
    <property type="entry name" value="TPR-like_helical_dom_sf"/>
</dbReference>
<keyword evidence="1" id="KW-0732">Signal</keyword>
<evidence type="ECO:0000313" key="2">
    <source>
        <dbReference type="EMBL" id="SDK42111.1"/>
    </source>
</evidence>
<dbReference type="Gene3D" id="1.25.40.10">
    <property type="entry name" value="Tetratricopeptide repeat domain"/>
    <property type="match status" value="2"/>
</dbReference>
<organism evidence="2 3">
    <name type="scientific">Microbulbifer yueqingensis</name>
    <dbReference type="NCBI Taxonomy" id="658219"/>
    <lineage>
        <taxon>Bacteria</taxon>
        <taxon>Pseudomonadati</taxon>
        <taxon>Pseudomonadota</taxon>
        <taxon>Gammaproteobacteria</taxon>
        <taxon>Cellvibrionales</taxon>
        <taxon>Microbulbiferaceae</taxon>
        <taxon>Microbulbifer</taxon>
    </lineage>
</organism>
<accession>A0A1G9BRJ0</accession>
<dbReference type="PANTHER" id="PTHR45588:SF1">
    <property type="entry name" value="WW DOMAIN-CONTAINING PROTEIN"/>
    <property type="match status" value="1"/>
</dbReference>
<dbReference type="EMBL" id="FNFH01000004">
    <property type="protein sequence ID" value="SDK42111.1"/>
    <property type="molecule type" value="Genomic_DNA"/>
</dbReference>
<dbReference type="Proteomes" id="UP000199305">
    <property type="component" value="Unassembled WGS sequence"/>
</dbReference>
<dbReference type="STRING" id="658219.SAMN05216212_2340"/>
<protein>
    <submittedName>
        <fullName evidence="2">Uncharacterized protein</fullName>
    </submittedName>
</protein>
<dbReference type="SUPFAM" id="SSF48452">
    <property type="entry name" value="TPR-like"/>
    <property type="match status" value="1"/>
</dbReference>